<dbReference type="AlphaFoldDB" id="A0A7L5DPA7"/>
<evidence type="ECO:0000313" key="1">
    <source>
        <dbReference type="EMBL" id="QJD80324.1"/>
    </source>
</evidence>
<dbReference type="Gene3D" id="2.30.110.20">
    <property type="entry name" value="Hcp1-like"/>
    <property type="match status" value="1"/>
</dbReference>
<dbReference type="InterPro" id="IPR036624">
    <property type="entry name" value="Hcp1-lik_sf"/>
</dbReference>
<dbReference type="GO" id="GO:0033104">
    <property type="term" value="C:type VI protein secretion system complex"/>
    <property type="evidence" value="ECO:0007669"/>
    <property type="project" value="InterPro"/>
</dbReference>
<keyword evidence="2" id="KW-1185">Reference proteome</keyword>
<evidence type="ECO:0000313" key="2">
    <source>
        <dbReference type="Proteomes" id="UP000501128"/>
    </source>
</evidence>
<dbReference type="Proteomes" id="UP000501128">
    <property type="component" value="Chromosome"/>
</dbReference>
<sequence length="138" mass="14682">MADAADVGFTSTLTIGANKFDVLGFGASFSRDFDQKGRPSSAVRAGDMSLTIEITDSGNLIDTMINAQNKAINGTIEFWQSGKDGVFRKVEFTNGYITSYKEGFQPAGSSNFSADISITAEKVDVGAAKYDAGWPINS</sequence>
<accession>A0A7L5DPA7</accession>
<evidence type="ECO:0008006" key="3">
    <source>
        <dbReference type="Google" id="ProtNLM"/>
    </source>
</evidence>
<dbReference type="Pfam" id="PF17642">
    <property type="entry name" value="TssD"/>
    <property type="match status" value="1"/>
</dbReference>
<reference evidence="1 2" key="1">
    <citation type="submission" date="2020-04" db="EMBL/GenBank/DDBJ databases">
        <title>Genome sequencing of novel species.</title>
        <authorList>
            <person name="Heo J."/>
            <person name="Kim S.-J."/>
            <person name="Kim J.-S."/>
            <person name="Hong S.-B."/>
            <person name="Kwon S.-W."/>
        </authorList>
    </citation>
    <scope>NUCLEOTIDE SEQUENCE [LARGE SCALE GENOMIC DNA]</scope>
    <source>
        <strain evidence="1 2">CJU-R4</strain>
    </source>
</reference>
<proteinExistence type="predicted"/>
<protein>
    <recommendedName>
        <fullName evidence="3">Type VI secretion system needle protein Hcp</fullName>
    </recommendedName>
</protein>
<dbReference type="KEGG" id="srho:HH216_19255"/>
<gene>
    <name evidence="1" type="ORF">HH216_19255</name>
</gene>
<dbReference type="EMBL" id="CP051677">
    <property type="protein sequence ID" value="QJD80324.1"/>
    <property type="molecule type" value="Genomic_DNA"/>
</dbReference>
<dbReference type="InterPro" id="IPR041408">
    <property type="entry name" value="Hcp_Tssd"/>
</dbReference>
<name>A0A7L5DPA7_9BACT</name>
<organism evidence="1 2">
    <name type="scientific">Spirosoma rhododendri</name>
    <dbReference type="NCBI Taxonomy" id="2728024"/>
    <lineage>
        <taxon>Bacteria</taxon>
        <taxon>Pseudomonadati</taxon>
        <taxon>Bacteroidota</taxon>
        <taxon>Cytophagia</taxon>
        <taxon>Cytophagales</taxon>
        <taxon>Cytophagaceae</taxon>
        <taxon>Spirosoma</taxon>
    </lineage>
</organism>
<dbReference type="RefSeq" id="WP_169552283.1">
    <property type="nucleotide sequence ID" value="NZ_CP051677.1"/>
</dbReference>